<protein>
    <submittedName>
        <fullName evidence="7">Uncharacterized protein</fullName>
    </submittedName>
</protein>
<dbReference type="VEuPathDB" id="FungiDB:PV07_01598"/>
<reference evidence="7 8" key="1">
    <citation type="submission" date="2015-01" db="EMBL/GenBank/DDBJ databases">
        <title>The Genome Sequence of Cladophialophora immunda CBS83496.</title>
        <authorList>
            <consortium name="The Broad Institute Genomics Platform"/>
            <person name="Cuomo C."/>
            <person name="de Hoog S."/>
            <person name="Gorbushina A."/>
            <person name="Stielow B."/>
            <person name="Teixiera M."/>
            <person name="Abouelleil A."/>
            <person name="Chapman S.B."/>
            <person name="Priest M."/>
            <person name="Young S.K."/>
            <person name="Wortman J."/>
            <person name="Nusbaum C."/>
            <person name="Birren B."/>
        </authorList>
    </citation>
    <scope>NUCLEOTIDE SEQUENCE [LARGE SCALE GENOMIC DNA]</scope>
    <source>
        <strain evidence="7 8">CBS 83496</strain>
    </source>
</reference>
<sequence>MSESSPVLSHTGSEKHRSNGTVLRDLIIGFADGLTVPFALTAGLSSLGSSKLVITGGLAELFSGSISMGLGAYLASVTDRQHYDTERHREQKEVEESPEEEMEEIYRILCAYGPQRADVAPFVNAMRCYPDQWVQFMMDFELKLEEPARRSAYISAAVMGVAYFIGGLLPMIPYFAIHHATTALFVSIGITAVILIIFGYFKCAFAGCDRRQSIWGAAQTLCIGAAAAGASYGIVRAVDSSNIS</sequence>
<comment type="subcellular location">
    <subcellularLocation>
        <location evidence="1">Endomembrane system</location>
        <topology evidence="1">Multi-pass membrane protein</topology>
    </subcellularLocation>
</comment>
<dbReference type="STRING" id="569365.A0A0D2CUN8"/>
<evidence type="ECO:0000313" key="7">
    <source>
        <dbReference type="EMBL" id="KIW34848.1"/>
    </source>
</evidence>
<dbReference type="GO" id="GO:0030026">
    <property type="term" value="P:intracellular manganese ion homeostasis"/>
    <property type="evidence" value="ECO:0007669"/>
    <property type="project" value="InterPro"/>
</dbReference>
<organism evidence="7 8">
    <name type="scientific">Cladophialophora immunda</name>
    <dbReference type="NCBI Taxonomy" id="569365"/>
    <lineage>
        <taxon>Eukaryota</taxon>
        <taxon>Fungi</taxon>
        <taxon>Dikarya</taxon>
        <taxon>Ascomycota</taxon>
        <taxon>Pezizomycotina</taxon>
        <taxon>Eurotiomycetes</taxon>
        <taxon>Chaetothyriomycetidae</taxon>
        <taxon>Chaetothyriales</taxon>
        <taxon>Herpotrichiellaceae</taxon>
        <taxon>Cladophialophora</taxon>
    </lineage>
</organism>
<dbReference type="HOGENOM" id="CLU_038957_0_2_1"/>
<dbReference type="GO" id="GO:0005384">
    <property type="term" value="F:manganese ion transmembrane transporter activity"/>
    <property type="evidence" value="ECO:0007669"/>
    <property type="project" value="InterPro"/>
</dbReference>
<dbReference type="OrthoDB" id="73465at2759"/>
<dbReference type="AlphaFoldDB" id="A0A0D2CUN8"/>
<name>A0A0D2CUN8_9EURO</name>
<evidence type="ECO:0000313" key="8">
    <source>
        <dbReference type="Proteomes" id="UP000054466"/>
    </source>
</evidence>
<gene>
    <name evidence="7" type="ORF">PV07_01598</name>
</gene>
<dbReference type="CDD" id="cd02435">
    <property type="entry name" value="CCC1"/>
    <property type="match status" value="1"/>
</dbReference>
<keyword evidence="3 6" id="KW-0812">Transmembrane</keyword>
<dbReference type="GO" id="GO:0012505">
    <property type="term" value="C:endomembrane system"/>
    <property type="evidence" value="ECO:0007669"/>
    <property type="project" value="UniProtKB-SubCell"/>
</dbReference>
<dbReference type="Proteomes" id="UP000054466">
    <property type="component" value="Unassembled WGS sequence"/>
</dbReference>
<keyword evidence="5 6" id="KW-0472">Membrane</keyword>
<feature type="transmembrane region" description="Helical" evidence="6">
    <location>
        <begin position="183"/>
        <end position="201"/>
    </location>
</feature>
<feature type="transmembrane region" description="Helical" evidence="6">
    <location>
        <begin position="21"/>
        <end position="40"/>
    </location>
</feature>
<comment type="similarity">
    <text evidence="2">Belongs to the CCC1 family.</text>
</comment>
<proteinExistence type="inferred from homology"/>
<feature type="transmembrane region" description="Helical" evidence="6">
    <location>
        <begin position="152"/>
        <end position="177"/>
    </location>
</feature>
<feature type="transmembrane region" description="Helical" evidence="6">
    <location>
        <begin position="213"/>
        <end position="235"/>
    </location>
</feature>
<dbReference type="GeneID" id="27340792"/>
<dbReference type="InterPro" id="IPR008217">
    <property type="entry name" value="Ccc1_fam"/>
</dbReference>
<dbReference type="RefSeq" id="XP_016255064.1">
    <property type="nucleotide sequence ID" value="XM_016388136.1"/>
</dbReference>
<evidence type="ECO:0000256" key="1">
    <source>
        <dbReference type="ARBA" id="ARBA00004127"/>
    </source>
</evidence>
<evidence type="ECO:0000256" key="4">
    <source>
        <dbReference type="ARBA" id="ARBA00022989"/>
    </source>
</evidence>
<evidence type="ECO:0000256" key="2">
    <source>
        <dbReference type="ARBA" id="ARBA00007049"/>
    </source>
</evidence>
<feature type="transmembrane region" description="Helical" evidence="6">
    <location>
        <begin position="52"/>
        <end position="75"/>
    </location>
</feature>
<dbReference type="PANTHER" id="PTHR31851">
    <property type="entry name" value="FE(2+)/MN(2+) TRANSPORTER PCL1"/>
    <property type="match status" value="1"/>
</dbReference>
<dbReference type="EMBL" id="KN847040">
    <property type="protein sequence ID" value="KIW34848.1"/>
    <property type="molecule type" value="Genomic_DNA"/>
</dbReference>
<keyword evidence="4 6" id="KW-1133">Transmembrane helix</keyword>
<keyword evidence="8" id="KW-1185">Reference proteome</keyword>
<evidence type="ECO:0000256" key="6">
    <source>
        <dbReference type="SAM" id="Phobius"/>
    </source>
</evidence>
<evidence type="ECO:0000256" key="3">
    <source>
        <dbReference type="ARBA" id="ARBA00022692"/>
    </source>
</evidence>
<dbReference type="Pfam" id="PF01988">
    <property type="entry name" value="VIT1"/>
    <property type="match status" value="1"/>
</dbReference>
<evidence type="ECO:0000256" key="5">
    <source>
        <dbReference type="ARBA" id="ARBA00023136"/>
    </source>
</evidence>
<accession>A0A0D2CUN8</accession>